<gene>
    <name evidence="2" type="ORF">U9M73_09180</name>
</gene>
<reference evidence="2 3" key="1">
    <citation type="submission" date="2023-12" db="EMBL/GenBank/DDBJ databases">
        <title>Whole genome sequencing of Paenibacillus phoenicis isolated from the Phoenix Mars Lander spacecraft assembly facility.</title>
        <authorList>
            <person name="Garcia A."/>
            <person name="Venkateswaran K."/>
        </authorList>
    </citation>
    <scope>NUCLEOTIDE SEQUENCE [LARGE SCALE GENOMIC DNA]</scope>
    <source>
        <strain evidence="2 3">3PO2SA</strain>
    </source>
</reference>
<dbReference type="PROSITE" id="PS51257">
    <property type="entry name" value="PROKAR_LIPOPROTEIN"/>
    <property type="match status" value="1"/>
</dbReference>
<evidence type="ECO:0000313" key="3">
    <source>
        <dbReference type="Proteomes" id="UP001292216"/>
    </source>
</evidence>
<evidence type="ECO:0000256" key="1">
    <source>
        <dbReference type="SAM" id="SignalP"/>
    </source>
</evidence>
<dbReference type="Proteomes" id="UP001292216">
    <property type="component" value="Unassembled WGS sequence"/>
</dbReference>
<evidence type="ECO:0000313" key="2">
    <source>
        <dbReference type="EMBL" id="MEA3570175.1"/>
    </source>
</evidence>
<dbReference type="EMBL" id="JAYERP010000001">
    <property type="protein sequence ID" value="MEA3570175.1"/>
    <property type="molecule type" value="Genomic_DNA"/>
</dbReference>
<name>A0ABU5PJW8_9BACL</name>
<feature type="signal peptide" evidence="1">
    <location>
        <begin position="1"/>
        <end position="24"/>
    </location>
</feature>
<comment type="caution">
    <text evidence="2">The sequence shown here is derived from an EMBL/GenBank/DDBJ whole genome shotgun (WGS) entry which is preliminary data.</text>
</comment>
<proteinExistence type="predicted"/>
<evidence type="ECO:0008006" key="4">
    <source>
        <dbReference type="Google" id="ProtNLM"/>
    </source>
</evidence>
<accession>A0ABU5PJW8</accession>
<sequence length="194" mass="20945">MKKIMYVCLIVVLLMLAGGCGTGAKNNDISPIAEDVEQTPGTSPGLSIRDGVAVWDPGSECCKSFEDTLNEVPFEVSIPKVPFPITHQSADIVPANFDLIQLTFANEERGEQLILAVSNSQVKSKPDGKKGPKLSDGTQTWIQSTPSLSGLYWRKQGLTYALGSNKVEDGNFVPLYSISELVQIANSIVQPPHL</sequence>
<keyword evidence="3" id="KW-1185">Reference proteome</keyword>
<organism evidence="2 3">
    <name type="scientific">Paenibacillus phoenicis</name>
    <dbReference type="NCBI Taxonomy" id="554117"/>
    <lineage>
        <taxon>Bacteria</taxon>
        <taxon>Bacillati</taxon>
        <taxon>Bacillota</taxon>
        <taxon>Bacilli</taxon>
        <taxon>Bacillales</taxon>
        <taxon>Paenibacillaceae</taxon>
        <taxon>Paenibacillus</taxon>
    </lineage>
</organism>
<keyword evidence="1" id="KW-0732">Signal</keyword>
<protein>
    <recommendedName>
        <fullName evidence="4">Lipoprotein</fullName>
    </recommendedName>
</protein>
<feature type="chain" id="PRO_5046866205" description="Lipoprotein" evidence="1">
    <location>
        <begin position="25"/>
        <end position="194"/>
    </location>
</feature>
<dbReference type="RefSeq" id="WP_009227128.1">
    <property type="nucleotide sequence ID" value="NZ_CBCSKM010000035.1"/>
</dbReference>